<dbReference type="GO" id="GO:0005524">
    <property type="term" value="F:ATP binding"/>
    <property type="evidence" value="ECO:0007669"/>
    <property type="project" value="UniProtKB-UniRule"/>
</dbReference>
<evidence type="ECO:0000256" key="8">
    <source>
        <dbReference type="ARBA" id="ARBA00022777"/>
    </source>
</evidence>
<feature type="domain" description="PH" evidence="13">
    <location>
        <begin position="19"/>
        <end position="121"/>
    </location>
</feature>
<evidence type="ECO:0000256" key="3">
    <source>
        <dbReference type="ARBA" id="ARBA00022473"/>
    </source>
</evidence>
<evidence type="ECO:0000256" key="1">
    <source>
        <dbReference type="ARBA" id="ARBA00006935"/>
    </source>
</evidence>
<evidence type="ECO:0000256" key="9">
    <source>
        <dbReference type="ARBA" id="ARBA00022840"/>
    </source>
</evidence>
<dbReference type="GO" id="GO:0004674">
    <property type="term" value="F:protein serine/threonine kinase activity"/>
    <property type="evidence" value="ECO:0007669"/>
    <property type="project" value="UniProtKB-KW"/>
</dbReference>
<dbReference type="Gene3D" id="2.30.29.30">
    <property type="entry name" value="Pleckstrin-homology domain (PH domain)/Phosphotyrosine-binding domain (PTB)"/>
    <property type="match status" value="1"/>
</dbReference>
<keyword evidence="17" id="KW-1185">Reference proteome</keyword>
<dbReference type="FunFam" id="1.10.510.10:FF:000033">
    <property type="entry name" value="Non-specific serine/threonine protein kinase"/>
    <property type="match status" value="1"/>
</dbReference>
<feature type="domain" description="AGC-kinase C-terminal" evidence="15">
    <location>
        <begin position="426"/>
        <end position="499"/>
    </location>
</feature>
<dbReference type="InterPro" id="IPR000961">
    <property type="entry name" value="AGC-kinase_C"/>
</dbReference>
<comment type="similarity">
    <text evidence="1">Belongs to the protein kinase superfamily. AGC Ser/Thr protein kinase family. RAC subfamily.</text>
</comment>
<dbReference type="InterPro" id="IPR008271">
    <property type="entry name" value="Ser/Thr_kinase_AS"/>
</dbReference>
<dbReference type="SUPFAM" id="SSF50729">
    <property type="entry name" value="PH domain-like"/>
    <property type="match status" value="1"/>
</dbReference>
<dbReference type="PROSITE" id="PS00107">
    <property type="entry name" value="PROTEIN_KINASE_ATP"/>
    <property type="match status" value="1"/>
</dbReference>
<dbReference type="Gene3D" id="1.10.510.10">
    <property type="entry name" value="Transferase(Phosphotransferase) domain 1"/>
    <property type="match status" value="1"/>
</dbReference>
<dbReference type="AlphaFoldDB" id="A0A9P0M9V5"/>
<evidence type="ECO:0000256" key="10">
    <source>
        <dbReference type="ARBA" id="ARBA00047899"/>
    </source>
</evidence>
<proteinExistence type="inferred from homology"/>
<dbReference type="InterPro" id="IPR017441">
    <property type="entry name" value="Protein_kinase_ATP_BS"/>
</dbReference>
<keyword evidence="5" id="KW-0597">Phosphoprotein</keyword>
<keyword evidence="8" id="KW-0418">Kinase</keyword>
<reference evidence="16" key="1">
    <citation type="submission" date="2022-03" db="EMBL/GenBank/DDBJ databases">
        <authorList>
            <person name="Sayadi A."/>
        </authorList>
    </citation>
    <scope>NUCLEOTIDE SEQUENCE</scope>
</reference>
<dbReference type="SMART" id="SM00233">
    <property type="entry name" value="PH"/>
    <property type="match status" value="1"/>
</dbReference>
<feature type="domain" description="Protein kinase" evidence="14">
    <location>
        <begin position="168"/>
        <end position="425"/>
    </location>
</feature>
<keyword evidence="3" id="KW-0217">Developmental protein</keyword>
<dbReference type="CDD" id="cd01241">
    <property type="entry name" value="PH_PKB"/>
    <property type="match status" value="1"/>
</dbReference>
<name>A0A9P0M9V5_ACAOB</name>
<dbReference type="Gene3D" id="3.30.200.20">
    <property type="entry name" value="Phosphorylase Kinase, domain 1"/>
    <property type="match status" value="1"/>
</dbReference>
<evidence type="ECO:0000313" key="17">
    <source>
        <dbReference type="Proteomes" id="UP001152888"/>
    </source>
</evidence>
<dbReference type="SUPFAM" id="SSF56112">
    <property type="entry name" value="Protein kinase-like (PK-like)"/>
    <property type="match status" value="1"/>
</dbReference>
<dbReference type="InterPro" id="IPR011009">
    <property type="entry name" value="Kinase-like_dom_sf"/>
</dbReference>
<dbReference type="GO" id="GO:0008582">
    <property type="term" value="P:regulation of synaptic assembly at neuromuscular junction"/>
    <property type="evidence" value="ECO:0007669"/>
    <property type="project" value="UniProtKB-ARBA"/>
</dbReference>
<dbReference type="SMART" id="SM00220">
    <property type="entry name" value="S_TKc"/>
    <property type="match status" value="1"/>
</dbReference>
<evidence type="ECO:0000313" key="16">
    <source>
        <dbReference type="EMBL" id="CAH2009174.1"/>
    </source>
</evidence>
<dbReference type="PROSITE" id="PS50011">
    <property type="entry name" value="PROTEIN_KINASE_DOM"/>
    <property type="match status" value="1"/>
</dbReference>
<keyword evidence="9 12" id="KW-0067">ATP-binding</keyword>
<dbReference type="Pfam" id="PF00069">
    <property type="entry name" value="Pkinase"/>
    <property type="match status" value="1"/>
</dbReference>
<dbReference type="SMART" id="SM00133">
    <property type="entry name" value="S_TK_X"/>
    <property type="match status" value="1"/>
</dbReference>
<dbReference type="PROSITE" id="PS50003">
    <property type="entry name" value="PH_DOMAIN"/>
    <property type="match status" value="1"/>
</dbReference>
<dbReference type="FunFam" id="2.30.29.30:FF:000404">
    <property type="entry name" value="Non-specific serine/threonine protein kinase"/>
    <property type="match status" value="1"/>
</dbReference>
<evidence type="ECO:0000259" key="15">
    <source>
        <dbReference type="PROSITE" id="PS51285"/>
    </source>
</evidence>
<dbReference type="Pfam" id="PF00169">
    <property type="entry name" value="PH"/>
    <property type="match status" value="1"/>
</dbReference>
<dbReference type="OrthoDB" id="63267at2759"/>
<dbReference type="InterPro" id="IPR001849">
    <property type="entry name" value="PH_domain"/>
</dbReference>
<evidence type="ECO:0000259" key="13">
    <source>
        <dbReference type="PROSITE" id="PS50003"/>
    </source>
</evidence>
<evidence type="ECO:0000256" key="12">
    <source>
        <dbReference type="PROSITE-ProRule" id="PRU10141"/>
    </source>
</evidence>
<evidence type="ECO:0000256" key="2">
    <source>
        <dbReference type="ARBA" id="ARBA00012513"/>
    </source>
</evidence>
<dbReference type="InterPro" id="IPR000719">
    <property type="entry name" value="Prot_kinase_dom"/>
</dbReference>
<dbReference type="PANTHER" id="PTHR24351">
    <property type="entry name" value="RIBOSOMAL PROTEIN S6 KINASE"/>
    <property type="match status" value="1"/>
</dbReference>
<protein>
    <recommendedName>
        <fullName evidence="2">non-specific serine/threonine protein kinase</fullName>
        <ecNumber evidence="2">2.7.11.1</ecNumber>
    </recommendedName>
</protein>
<accession>A0A9P0M9V5</accession>
<comment type="caution">
    <text evidence="16">The sequence shown here is derived from an EMBL/GenBank/DDBJ whole genome shotgun (WGS) entry which is preliminary data.</text>
</comment>
<dbReference type="PROSITE" id="PS51285">
    <property type="entry name" value="AGC_KINASE_CTER"/>
    <property type="match status" value="1"/>
</dbReference>
<dbReference type="CDD" id="cd05571">
    <property type="entry name" value="STKc_PKB"/>
    <property type="match status" value="1"/>
</dbReference>
<dbReference type="FunFam" id="3.30.200.20:FF:001053">
    <property type="entry name" value="Non-specific serine/threonine protein kinase"/>
    <property type="match status" value="1"/>
</dbReference>
<comment type="catalytic activity">
    <reaction evidence="11">
        <text>L-seryl-[protein] + ATP = O-phospho-L-seryl-[protein] + ADP + H(+)</text>
        <dbReference type="Rhea" id="RHEA:17989"/>
        <dbReference type="Rhea" id="RHEA-COMP:9863"/>
        <dbReference type="Rhea" id="RHEA-COMP:11604"/>
        <dbReference type="ChEBI" id="CHEBI:15378"/>
        <dbReference type="ChEBI" id="CHEBI:29999"/>
        <dbReference type="ChEBI" id="CHEBI:30616"/>
        <dbReference type="ChEBI" id="CHEBI:83421"/>
        <dbReference type="ChEBI" id="CHEBI:456216"/>
        <dbReference type="EC" id="2.7.11.1"/>
    </reaction>
</comment>
<dbReference type="InterPro" id="IPR017892">
    <property type="entry name" value="Pkinase_C"/>
</dbReference>
<gene>
    <name evidence="16" type="ORF">ACAOBT_LOCUS30662</name>
</gene>
<organism evidence="16 17">
    <name type="scientific">Acanthoscelides obtectus</name>
    <name type="common">Bean weevil</name>
    <name type="synonym">Bruchus obtectus</name>
    <dbReference type="NCBI Taxonomy" id="200917"/>
    <lineage>
        <taxon>Eukaryota</taxon>
        <taxon>Metazoa</taxon>
        <taxon>Ecdysozoa</taxon>
        <taxon>Arthropoda</taxon>
        <taxon>Hexapoda</taxon>
        <taxon>Insecta</taxon>
        <taxon>Pterygota</taxon>
        <taxon>Neoptera</taxon>
        <taxon>Endopterygota</taxon>
        <taxon>Coleoptera</taxon>
        <taxon>Polyphaga</taxon>
        <taxon>Cucujiformia</taxon>
        <taxon>Chrysomeloidea</taxon>
        <taxon>Chrysomelidae</taxon>
        <taxon>Bruchinae</taxon>
        <taxon>Bruchini</taxon>
        <taxon>Acanthoscelides</taxon>
    </lineage>
</organism>
<keyword evidence="4" id="KW-0723">Serine/threonine-protein kinase</keyword>
<keyword evidence="7 12" id="KW-0547">Nucleotide-binding</keyword>
<comment type="catalytic activity">
    <reaction evidence="10">
        <text>L-threonyl-[protein] + ATP = O-phospho-L-threonyl-[protein] + ADP + H(+)</text>
        <dbReference type="Rhea" id="RHEA:46608"/>
        <dbReference type="Rhea" id="RHEA-COMP:11060"/>
        <dbReference type="Rhea" id="RHEA-COMP:11605"/>
        <dbReference type="ChEBI" id="CHEBI:15378"/>
        <dbReference type="ChEBI" id="CHEBI:30013"/>
        <dbReference type="ChEBI" id="CHEBI:30616"/>
        <dbReference type="ChEBI" id="CHEBI:61977"/>
        <dbReference type="ChEBI" id="CHEBI:456216"/>
        <dbReference type="EC" id="2.7.11.1"/>
    </reaction>
</comment>
<dbReference type="InterPro" id="IPR011993">
    <property type="entry name" value="PH-like_dom_sf"/>
</dbReference>
<dbReference type="EC" id="2.7.11.1" evidence="2"/>
<evidence type="ECO:0000256" key="6">
    <source>
        <dbReference type="ARBA" id="ARBA00022679"/>
    </source>
</evidence>
<dbReference type="Pfam" id="PF00433">
    <property type="entry name" value="Pkinase_C"/>
    <property type="match status" value="1"/>
</dbReference>
<evidence type="ECO:0000259" key="14">
    <source>
        <dbReference type="PROSITE" id="PS50011"/>
    </source>
</evidence>
<dbReference type="GO" id="GO:0008286">
    <property type="term" value="P:insulin receptor signaling pathway"/>
    <property type="evidence" value="ECO:0007669"/>
    <property type="project" value="UniProtKB-ARBA"/>
</dbReference>
<dbReference type="InterPro" id="IPR039026">
    <property type="entry name" value="PH_PKB"/>
</dbReference>
<evidence type="ECO:0000256" key="5">
    <source>
        <dbReference type="ARBA" id="ARBA00022553"/>
    </source>
</evidence>
<dbReference type="Proteomes" id="UP001152888">
    <property type="component" value="Unassembled WGS sequence"/>
</dbReference>
<evidence type="ECO:0000256" key="4">
    <source>
        <dbReference type="ARBA" id="ARBA00022527"/>
    </source>
</evidence>
<evidence type="ECO:0000256" key="11">
    <source>
        <dbReference type="ARBA" id="ARBA00048679"/>
    </source>
</evidence>
<evidence type="ECO:0000256" key="7">
    <source>
        <dbReference type="ARBA" id="ARBA00022741"/>
    </source>
</evidence>
<feature type="binding site" evidence="12">
    <location>
        <position position="197"/>
    </location>
    <ligand>
        <name>ATP</name>
        <dbReference type="ChEBI" id="CHEBI:30616"/>
    </ligand>
</feature>
<keyword evidence="6" id="KW-0808">Transferase</keyword>
<dbReference type="PROSITE" id="PS00108">
    <property type="entry name" value="PROTEIN_KINASE_ST"/>
    <property type="match status" value="1"/>
</dbReference>
<dbReference type="EMBL" id="CAKOFQ010007861">
    <property type="protein sequence ID" value="CAH2009174.1"/>
    <property type="molecule type" value="Genomic_DNA"/>
</dbReference>
<sequence length="527" mass="59710">MNDASSTGPGVPTFINRDRIVKEGWIQKRGEHFKNWRDRYFVLLDNGALVGFKNKPEDYNNVEPLNNFTVKDCQIMPNDRPKPFTFIIRGLQWTTVIERMFCAESEQDREDWVNAIKAVKDRLSSDCEDVEMNSPNSETMEDLCEKFSLQGTSISKSTGKRKVTLESFEFLKVLGKGTFGKVILCREKATGRLFAIKILKKEVIIQKDEVAHTQTENRVLRNNHHPFLTSLKYSFQTNDRLCLVMEYVNGGELFFHLSRERVFSEDRTRFYGAEIISALAYLHSQGVIYRDIKLENLLLDKDGHVKITDFGLCKEDITYGRTTKTFCGTPEYLAPEVLEDNDYGRAVDWWGTGVVMYEMMCGRLPFYNKDHDVLFTLILMEEVKFPRQLSNDAKDLLGGLLVKDPAKRLGGGPEDAKQIMVHSFFSSINWRDLEQKKIPPPFKPQVCSDTDTRYFDSEFTGESVELTPPDSNRLLGSIQEEPYFPQFSFQDLSSTLGSSSAFVSSGGATGAASAAGAGSLTSVAPMQ</sequence>